<name>A0A6J6R9X2_9ZZZZ</name>
<dbReference type="InterPro" id="IPR046036">
    <property type="entry name" value="DUF5994"/>
</dbReference>
<accession>A0A6J6R9X2</accession>
<protein>
    <submittedName>
        <fullName evidence="2">Unannotated protein</fullName>
    </submittedName>
</protein>
<proteinExistence type="predicted"/>
<gene>
    <name evidence="2" type="ORF">UFOPK2579_01901</name>
</gene>
<evidence type="ECO:0000256" key="1">
    <source>
        <dbReference type="SAM" id="MobiDB-lite"/>
    </source>
</evidence>
<evidence type="ECO:0000313" key="2">
    <source>
        <dbReference type="EMBL" id="CAB4719879.1"/>
    </source>
</evidence>
<sequence>MAPVQHPQPTRLSLRPVADPSRPQQSLPVGAWWPESRSLSDQLASLFALWPPESGRISRVLFSPPDWDDHPRSVDVGGRRVKTGSFPHDDTHELTLAMSNGDRHSITVIAPATTADDAAAQLATMSAA</sequence>
<organism evidence="2">
    <name type="scientific">freshwater metagenome</name>
    <dbReference type="NCBI Taxonomy" id="449393"/>
    <lineage>
        <taxon>unclassified sequences</taxon>
        <taxon>metagenomes</taxon>
        <taxon>ecological metagenomes</taxon>
    </lineage>
</organism>
<feature type="region of interest" description="Disordered" evidence="1">
    <location>
        <begin position="1"/>
        <end position="29"/>
    </location>
</feature>
<dbReference type="EMBL" id="CAEZXR010000244">
    <property type="protein sequence ID" value="CAB4719879.1"/>
    <property type="molecule type" value="Genomic_DNA"/>
</dbReference>
<dbReference type="Pfam" id="PF19457">
    <property type="entry name" value="DUF5994"/>
    <property type="match status" value="1"/>
</dbReference>
<reference evidence="2" key="1">
    <citation type="submission" date="2020-05" db="EMBL/GenBank/DDBJ databases">
        <authorList>
            <person name="Chiriac C."/>
            <person name="Salcher M."/>
            <person name="Ghai R."/>
            <person name="Kavagutti S V."/>
        </authorList>
    </citation>
    <scope>NUCLEOTIDE SEQUENCE</scope>
</reference>
<feature type="region of interest" description="Disordered" evidence="1">
    <location>
        <begin position="67"/>
        <end position="88"/>
    </location>
</feature>
<dbReference type="AlphaFoldDB" id="A0A6J6R9X2"/>